<evidence type="ECO:0000259" key="1">
    <source>
        <dbReference type="Pfam" id="PF16087"/>
    </source>
</evidence>
<sequence length="197" mass="22563">MKWYAGNNVHRLDWPAQSPDLNPIEHLWNELDRRLRSREMRPTSIVQLSAMLQEKWRRIPVDILHKLVESMPDRVAAVIPTRVSKGAKPVPNYFLVDSVFVIRNIFTIVSVEIHVQSMSPSEMEEYTRAEYADLIFEYGSANGNSRQAHRLYREKYPRRRHPAHTIFPRLFQSGNGSGTVVVVMVVAVEAVTAAAVA</sequence>
<proteinExistence type="predicted"/>
<gene>
    <name evidence="2" type="ORF">ANN_11375</name>
</gene>
<feature type="domain" description="DUF4817" evidence="1">
    <location>
        <begin position="129"/>
        <end position="178"/>
    </location>
</feature>
<dbReference type="Gene3D" id="3.30.420.10">
    <property type="entry name" value="Ribonuclease H-like superfamily/Ribonuclease H"/>
    <property type="match status" value="1"/>
</dbReference>
<evidence type="ECO:0000313" key="3">
    <source>
        <dbReference type="Proteomes" id="UP001148838"/>
    </source>
</evidence>
<comment type="caution">
    <text evidence="2">The sequence shown here is derived from an EMBL/GenBank/DDBJ whole genome shotgun (WGS) entry which is preliminary data.</text>
</comment>
<name>A0ABQ8T4U4_PERAM</name>
<dbReference type="Pfam" id="PF16087">
    <property type="entry name" value="DUF4817"/>
    <property type="match status" value="1"/>
</dbReference>
<keyword evidence="3" id="KW-1185">Reference proteome</keyword>
<evidence type="ECO:0000313" key="2">
    <source>
        <dbReference type="EMBL" id="KAJ4441519.1"/>
    </source>
</evidence>
<accession>A0ABQ8T4U4</accession>
<dbReference type="InterPro" id="IPR036397">
    <property type="entry name" value="RNaseH_sf"/>
</dbReference>
<reference evidence="2 3" key="1">
    <citation type="journal article" date="2022" name="Allergy">
        <title>Genome assembly and annotation of Periplaneta americana reveal a comprehensive cockroach allergen profile.</title>
        <authorList>
            <person name="Wang L."/>
            <person name="Xiong Q."/>
            <person name="Saelim N."/>
            <person name="Wang L."/>
            <person name="Nong W."/>
            <person name="Wan A.T."/>
            <person name="Shi M."/>
            <person name="Liu X."/>
            <person name="Cao Q."/>
            <person name="Hui J.H.L."/>
            <person name="Sookrung N."/>
            <person name="Leung T.F."/>
            <person name="Tungtrongchitr A."/>
            <person name="Tsui S.K.W."/>
        </authorList>
    </citation>
    <scope>NUCLEOTIDE SEQUENCE [LARGE SCALE GENOMIC DNA]</scope>
    <source>
        <strain evidence="2">PWHHKU_190912</strain>
    </source>
</reference>
<organism evidence="2 3">
    <name type="scientific">Periplaneta americana</name>
    <name type="common">American cockroach</name>
    <name type="synonym">Blatta americana</name>
    <dbReference type="NCBI Taxonomy" id="6978"/>
    <lineage>
        <taxon>Eukaryota</taxon>
        <taxon>Metazoa</taxon>
        <taxon>Ecdysozoa</taxon>
        <taxon>Arthropoda</taxon>
        <taxon>Hexapoda</taxon>
        <taxon>Insecta</taxon>
        <taxon>Pterygota</taxon>
        <taxon>Neoptera</taxon>
        <taxon>Polyneoptera</taxon>
        <taxon>Dictyoptera</taxon>
        <taxon>Blattodea</taxon>
        <taxon>Blattoidea</taxon>
        <taxon>Blattidae</taxon>
        <taxon>Blattinae</taxon>
        <taxon>Periplaneta</taxon>
    </lineage>
</organism>
<protein>
    <recommendedName>
        <fullName evidence="1">DUF4817 domain-containing protein</fullName>
    </recommendedName>
</protein>
<dbReference type="Proteomes" id="UP001148838">
    <property type="component" value="Unassembled WGS sequence"/>
</dbReference>
<dbReference type="InterPro" id="IPR032135">
    <property type="entry name" value="DUF4817"/>
</dbReference>
<dbReference type="EMBL" id="JAJSOF020000015">
    <property type="protein sequence ID" value="KAJ4441519.1"/>
    <property type="molecule type" value="Genomic_DNA"/>
</dbReference>